<feature type="domain" description="EGF-like" evidence="19">
    <location>
        <begin position="74"/>
        <end position="112"/>
    </location>
</feature>
<dbReference type="EC" id="3.4.21.68" evidence="3"/>
<feature type="disulfide bond" evidence="15">
    <location>
        <begin position="229"/>
        <end position="271"/>
    </location>
</feature>
<dbReference type="Pfam" id="PF00051">
    <property type="entry name" value="Kringle"/>
    <property type="match status" value="2"/>
</dbReference>
<evidence type="ECO:0000256" key="12">
    <source>
        <dbReference type="ARBA" id="ARBA00023180"/>
    </source>
</evidence>
<dbReference type="SUPFAM" id="SSF57440">
    <property type="entry name" value="Kringle-like"/>
    <property type="match status" value="2"/>
</dbReference>
<dbReference type="InterPro" id="IPR001254">
    <property type="entry name" value="Trypsin_dom"/>
</dbReference>
<feature type="domain" description="Peptidase S1" evidence="21">
    <location>
        <begin position="307"/>
        <end position="551"/>
    </location>
</feature>
<dbReference type="AlphaFoldDB" id="A0A401PV41"/>
<evidence type="ECO:0000256" key="16">
    <source>
        <dbReference type="PROSITE-ProRule" id="PRU00076"/>
    </source>
</evidence>
<dbReference type="InterPro" id="IPR018056">
    <property type="entry name" value="Kringle_CS"/>
</dbReference>
<feature type="disulfide bond" evidence="15">
    <location>
        <begin position="260"/>
        <end position="284"/>
    </location>
</feature>
<dbReference type="OMA" id="CADITSH"/>
<dbReference type="GO" id="GO:0004252">
    <property type="term" value="F:serine-type endopeptidase activity"/>
    <property type="evidence" value="ECO:0007669"/>
    <property type="project" value="UniProtKB-EC"/>
</dbReference>
<dbReference type="Gene3D" id="2.10.25.10">
    <property type="entry name" value="Laminin"/>
    <property type="match status" value="1"/>
</dbReference>
<evidence type="ECO:0000256" key="5">
    <source>
        <dbReference type="ARBA" id="ARBA00022536"/>
    </source>
</evidence>
<dbReference type="PIRSF" id="PIRSF001145">
    <property type="entry name" value="Tissue_plasm_act"/>
    <property type="match status" value="1"/>
</dbReference>
<feature type="domain" description="Kringle" evidence="20">
    <location>
        <begin position="118"/>
        <end position="200"/>
    </location>
</feature>
<feature type="disulfide bond" evidence="15">
    <location>
        <begin position="78"/>
        <end position="89"/>
    </location>
</feature>
<dbReference type="SMART" id="SM00130">
    <property type="entry name" value="KR"/>
    <property type="match status" value="2"/>
</dbReference>
<comment type="caution">
    <text evidence="16">Lacks conserved residue(s) required for the propagation of feature annotation.</text>
</comment>
<evidence type="ECO:0000256" key="4">
    <source>
        <dbReference type="ARBA" id="ARBA00022525"/>
    </source>
</evidence>
<dbReference type="Pfam" id="PF00089">
    <property type="entry name" value="Trypsin"/>
    <property type="match status" value="1"/>
</dbReference>
<reference evidence="22 23" key="1">
    <citation type="journal article" date="2018" name="Nat. Ecol. Evol.">
        <title>Shark genomes provide insights into elasmobranch evolution and the origin of vertebrates.</title>
        <authorList>
            <person name="Hara Y"/>
            <person name="Yamaguchi K"/>
            <person name="Onimaru K"/>
            <person name="Kadota M"/>
            <person name="Koyanagi M"/>
            <person name="Keeley SD"/>
            <person name="Tatsumi K"/>
            <person name="Tanaka K"/>
            <person name="Motone F"/>
            <person name="Kageyama Y"/>
            <person name="Nozu R"/>
            <person name="Adachi N"/>
            <person name="Nishimura O"/>
            <person name="Nakagawa R"/>
            <person name="Tanegashima C"/>
            <person name="Kiyatake I"/>
            <person name="Matsumoto R"/>
            <person name="Murakumo K"/>
            <person name="Nishida K"/>
            <person name="Terakita A"/>
            <person name="Kuratani S"/>
            <person name="Sato K"/>
            <person name="Hyodo S Kuraku.S."/>
        </authorList>
    </citation>
    <scope>NUCLEOTIDE SEQUENCE [LARGE SCALE GENOMIC DNA]</scope>
</reference>
<evidence type="ECO:0000256" key="2">
    <source>
        <dbReference type="ARBA" id="ARBA00004613"/>
    </source>
</evidence>
<keyword evidence="5 16" id="KW-0245">EGF-like domain</keyword>
<dbReference type="PROSITE" id="PS00022">
    <property type="entry name" value="EGF_1"/>
    <property type="match status" value="1"/>
</dbReference>
<dbReference type="OrthoDB" id="6020543at2759"/>
<name>A0A401PV41_SCYTO</name>
<dbReference type="PROSITE" id="PS50026">
    <property type="entry name" value="EGF_3"/>
    <property type="match status" value="1"/>
</dbReference>
<dbReference type="PROSITE" id="PS00135">
    <property type="entry name" value="TRYPSIN_SER"/>
    <property type="match status" value="1"/>
</dbReference>
<dbReference type="PROSITE" id="PS00134">
    <property type="entry name" value="TRYPSIN_HIS"/>
    <property type="match status" value="1"/>
</dbReference>
<dbReference type="GO" id="GO:0005615">
    <property type="term" value="C:extracellular space"/>
    <property type="evidence" value="ECO:0007669"/>
    <property type="project" value="TreeGrafter"/>
</dbReference>
<feature type="disulfide bond" evidence="15">
    <location>
        <begin position="499"/>
        <end position="527"/>
    </location>
</feature>
<dbReference type="EMBL" id="BFAA01016696">
    <property type="protein sequence ID" value="GCB76962.1"/>
    <property type="molecule type" value="Genomic_DNA"/>
</dbReference>
<dbReference type="SMART" id="SM00020">
    <property type="entry name" value="Tryp_SPc"/>
    <property type="match status" value="1"/>
</dbReference>
<feature type="disulfide bond" evidence="15">
    <location>
        <begin position="171"/>
        <end position="195"/>
    </location>
</feature>
<comment type="caution">
    <text evidence="22">The sequence shown here is derived from an EMBL/GenBank/DDBJ whole genome shotgun (WGS) entry which is preliminary data.</text>
</comment>
<evidence type="ECO:0000256" key="18">
    <source>
        <dbReference type="RuleBase" id="RU363034"/>
    </source>
</evidence>
<evidence type="ECO:0000256" key="6">
    <source>
        <dbReference type="ARBA" id="ARBA00022572"/>
    </source>
</evidence>
<evidence type="ECO:0000259" key="19">
    <source>
        <dbReference type="PROSITE" id="PS50026"/>
    </source>
</evidence>
<proteinExistence type="predicted"/>
<dbReference type="PROSITE" id="PS01186">
    <property type="entry name" value="EGF_2"/>
    <property type="match status" value="1"/>
</dbReference>
<evidence type="ECO:0000256" key="10">
    <source>
        <dbReference type="ARBA" id="ARBA00022825"/>
    </source>
</evidence>
<dbReference type="PROSITE" id="PS50240">
    <property type="entry name" value="TRYPSIN_DOM"/>
    <property type="match status" value="1"/>
</dbReference>
<dbReference type="Gene3D" id="2.40.20.10">
    <property type="entry name" value="Plasminogen Kringle 4"/>
    <property type="match status" value="2"/>
</dbReference>
<dbReference type="SUPFAM" id="SSF50494">
    <property type="entry name" value="Trypsin-like serine proteases"/>
    <property type="match status" value="1"/>
</dbReference>
<evidence type="ECO:0000256" key="3">
    <source>
        <dbReference type="ARBA" id="ARBA00013193"/>
    </source>
</evidence>
<feature type="active site" description="Charge relay system" evidence="14">
    <location>
        <position position="503"/>
    </location>
</feature>
<evidence type="ECO:0000256" key="14">
    <source>
        <dbReference type="PIRSR" id="PIRSR001145-1"/>
    </source>
</evidence>
<dbReference type="GO" id="GO:0031639">
    <property type="term" value="P:plasminogen activation"/>
    <property type="evidence" value="ECO:0007669"/>
    <property type="project" value="InterPro"/>
</dbReference>
<feature type="non-terminal residue" evidence="22">
    <location>
        <position position="1"/>
    </location>
</feature>
<dbReference type="SUPFAM" id="SSF57603">
    <property type="entry name" value="FnI-like domain"/>
    <property type="match status" value="1"/>
</dbReference>
<accession>A0A401PV41</accession>
<comment type="subcellular location">
    <subcellularLocation>
        <location evidence="2">Secreted</location>
    </subcellularLocation>
</comment>
<dbReference type="STRING" id="75743.A0A401PV41"/>
<dbReference type="FunFam" id="2.40.20.10:FF:000001">
    <property type="entry name" value="Urokinase-type plasminogen activator"/>
    <property type="match status" value="2"/>
</dbReference>
<feature type="disulfide bond" evidence="15">
    <location>
        <begin position="140"/>
        <end position="182"/>
    </location>
</feature>
<feature type="disulfide bond" evidence="15">
    <location>
        <begin position="35"/>
        <end position="63"/>
    </location>
</feature>
<keyword evidence="12" id="KW-0325">Glycoprotein</keyword>
<dbReference type="InterPro" id="IPR000001">
    <property type="entry name" value="Kringle"/>
</dbReference>
<evidence type="ECO:0000256" key="1">
    <source>
        <dbReference type="ARBA" id="ARBA00001538"/>
    </source>
</evidence>
<dbReference type="PANTHER" id="PTHR24264:SF42">
    <property type="entry name" value="TISSUE-TYPE PLASMINOGEN ACTIVATOR"/>
    <property type="match status" value="1"/>
</dbReference>
<dbReference type="InterPro" id="IPR043504">
    <property type="entry name" value="Peptidase_S1_PA_chymotrypsin"/>
</dbReference>
<evidence type="ECO:0000313" key="22">
    <source>
        <dbReference type="EMBL" id="GCB76962.1"/>
    </source>
</evidence>
<feature type="disulfide bond" evidence="15 16">
    <location>
        <begin position="102"/>
        <end position="111"/>
    </location>
</feature>
<dbReference type="PROSITE" id="PS50070">
    <property type="entry name" value="KRINGLE_2"/>
    <property type="match status" value="2"/>
</dbReference>
<dbReference type="CDD" id="cd00108">
    <property type="entry name" value="KR"/>
    <property type="match status" value="2"/>
</dbReference>
<dbReference type="InterPro" id="IPR050127">
    <property type="entry name" value="Serine_Proteases_S1"/>
</dbReference>
<feature type="disulfide bond" evidence="15">
    <location>
        <begin position="346"/>
        <end position="415"/>
    </location>
</feature>
<keyword evidence="9 18" id="KW-0378">Hydrolase</keyword>
<dbReference type="Pfam" id="PF00008">
    <property type="entry name" value="EGF"/>
    <property type="match status" value="1"/>
</dbReference>
<comment type="catalytic activity">
    <reaction evidence="1">
        <text>Specific cleavage of Arg-|-Val bond in plasminogen to form plasmin.</text>
        <dbReference type="EC" id="3.4.21.68"/>
    </reaction>
</comment>
<feature type="active site" description="Charge relay system" evidence="14">
    <location>
        <position position="353"/>
    </location>
</feature>
<keyword evidence="23" id="KW-1185">Reference proteome</keyword>
<dbReference type="InterPro" id="IPR033116">
    <property type="entry name" value="TRYPSIN_SER"/>
</dbReference>
<evidence type="ECO:0000256" key="15">
    <source>
        <dbReference type="PIRSR" id="PIRSR001145-3"/>
    </source>
</evidence>
<dbReference type="Gene3D" id="2.10.70.10">
    <property type="entry name" value="Complement Module, domain 1"/>
    <property type="match status" value="1"/>
</dbReference>
<feature type="disulfide bond" evidence="15">
    <location>
        <begin position="208"/>
        <end position="289"/>
    </location>
</feature>
<dbReference type="PROSITE" id="PS00021">
    <property type="entry name" value="KRINGLE_1"/>
    <property type="match status" value="2"/>
</dbReference>
<keyword evidence="13" id="KW-0617">Plasminogen activation</keyword>
<sequence length="553" mass="62349">TENLRTKRKEEYESIGNSDRYISAPRSCGGIGGFCLSSTGSDFHLQGEAWLKIAGRQVKYCRCERSKIRCHSVPVQDCAQNKCYNGGKCRQALYSQNHVCQCPAGYSGQLCEIDANVQCYQGRGTGYRGTWSITHSGEKCLNWNLTIVSRSRYNGHRPDAQQVGLGNHNYCRNPDNDTVPWCHIYKGHILTWDKCTIPACPKTPRSECYTKNGADYRGTRSYSKSGSHCLNWDSEAVRNTLSNAWVHNAHHLGLSSHSYCRNPDRDSKPWCHIRKGGRVGWEYCNVEQCVSSGICGKREPRAEQYRILGGAGTHITSHPWQAAIFLYHRRSKDYSFLCGGSLIGSCWVLTAAHCFPRRFKPHEIKVIMGRTFRKEPSIDDQSLEVEDYFTHEKFDEDTYDHDIALIKLRSKVGQCAKMTRNVRSVCLPWEVQQPPDWTECEISGYGRQKEFSAFYSNRLKEGFVRLYPSNRCTSAHLMNRTVTGNMICAGDTRGKDDACKGDSGGPLVCMTKGHMSLHGIISWGIGCGKPGIPGVYTKVANYLAWIRQHIAQA</sequence>
<evidence type="ECO:0000256" key="13">
    <source>
        <dbReference type="ARBA" id="ARBA00023202"/>
    </source>
</evidence>
<dbReference type="PRINTS" id="PR00018">
    <property type="entry name" value="KRINGLE"/>
</dbReference>
<dbReference type="SMART" id="SM00181">
    <property type="entry name" value="EGF"/>
    <property type="match status" value="1"/>
</dbReference>
<keyword evidence="7 18" id="KW-0645">Protease</keyword>
<evidence type="ECO:0000259" key="21">
    <source>
        <dbReference type="PROSITE" id="PS50240"/>
    </source>
</evidence>
<evidence type="ECO:0000256" key="7">
    <source>
        <dbReference type="ARBA" id="ARBA00022670"/>
    </source>
</evidence>
<dbReference type="InterPro" id="IPR001314">
    <property type="entry name" value="Peptidase_S1A"/>
</dbReference>
<evidence type="ECO:0000256" key="9">
    <source>
        <dbReference type="ARBA" id="ARBA00022801"/>
    </source>
</evidence>
<protein>
    <recommendedName>
        <fullName evidence="3">t-plasminogen activator</fullName>
        <ecNumber evidence="3">3.4.21.68</ecNumber>
    </recommendedName>
</protein>
<organism evidence="22 23">
    <name type="scientific">Scyliorhinus torazame</name>
    <name type="common">Cloudy catshark</name>
    <name type="synonym">Catulus torazame</name>
    <dbReference type="NCBI Taxonomy" id="75743"/>
    <lineage>
        <taxon>Eukaryota</taxon>
        <taxon>Metazoa</taxon>
        <taxon>Chordata</taxon>
        <taxon>Craniata</taxon>
        <taxon>Vertebrata</taxon>
        <taxon>Chondrichthyes</taxon>
        <taxon>Elasmobranchii</taxon>
        <taxon>Galeomorphii</taxon>
        <taxon>Galeoidea</taxon>
        <taxon>Carcharhiniformes</taxon>
        <taxon>Scyliorhinidae</taxon>
        <taxon>Scyliorhinus</taxon>
    </lineage>
</organism>
<feature type="disulfide bond" evidence="15">
    <location>
        <begin position="472"/>
        <end position="488"/>
    </location>
</feature>
<dbReference type="GO" id="GO:0014909">
    <property type="term" value="P:smooth muscle cell migration"/>
    <property type="evidence" value="ECO:0007669"/>
    <property type="project" value="TreeGrafter"/>
</dbReference>
<dbReference type="PRINTS" id="PR00722">
    <property type="entry name" value="CHYMOTRYPSIN"/>
</dbReference>
<dbReference type="Proteomes" id="UP000288216">
    <property type="component" value="Unassembled WGS sequence"/>
</dbReference>
<keyword evidence="8" id="KW-0732">Signal</keyword>
<dbReference type="InterPro" id="IPR026280">
    <property type="entry name" value="Tissue_plasm_act"/>
</dbReference>
<keyword evidence="11 15" id="KW-1015">Disulfide bond</keyword>
<dbReference type="CDD" id="cd00190">
    <property type="entry name" value="Tryp_SPc"/>
    <property type="match status" value="1"/>
</dbReference>
<evidence type="ECO:0000256" key="11">
    <source>
        <dbReference type="ARBA" id="ARBA00023157"/>
    </source>
</evidence>
<dbReference type="InterPro" id="IPR000742">
    <property type="entry name" value="EGF"/>
</dbReference>
<evidence type="ECO:0000256" key="8">
    <source>
        <dbReference type="ARBA" id="ARBA00022729"/>
    </source>
</evidence>
<dbReference type="GO" id="GO:1901701">
    <property type="term" value="P:cellular response to oxygen-containing compound"/>
    <property type="evidence" value="ECO:0007669"/>
    <property type="project" value="UniProtKB-ARBA"/>
</dbReference>
<evidence type="ECO:0000259" key="20">
    <source>
        <dbReference type="PROSITE" id="PS50070"/>
    </source>
</evidence>
<dbReference type="Gene3D" id="2.40.10.10">
    <property type="entry name" value="Trypsin-like serine proteases"/>
    <property type="match status" value="2"/>
</dbReference>
<feature type="disulfide bond" evidence="15">
    <location>
        <begin position="440"/>
        <end position="509"/>
    </location>
</feature>
<evidence type="ECO:0000256" key="17">
    <source>
        <dbReference type="PROSITE-ProRule" id="PRU00121"/>
    </source>
</evidence>
<feature type="domain" description="Kringle" evidence="20">
    <location>
        <begin position="207"/>
        <end position="289"/>
    </location>
</feature>
<feature type="disulfide bond" evidence="15">
    <location>
        <begin position="119"/>
        <end position="200"/>
    </location>
</feature>
<feature type="disulfide bond" description="Interchain (between A and B chains)" evidence="15">
    <location>
        <begin position="295"/>
        <end position="426"/>
    </location>
</feature>
<keyword evidence="10 18" id="KW-0720">Serine protease</keyword>
<feature type="disulfide bond" evidence="15 16">
    <location>
        <begin position="83"/>
        <end position="100"/>
    </location>
</feature>
<feature type="active site" description="Charge relay system" evidence="14">
    <location>
        <position position="402"/>
    </location>
</feature>
<dbReference type="InterPro" id="IPR013806">
    <property type="entry name" value="Kringle-like"/>
</dbReference>
<dbReference type="PANTHER" id="PTHR24264">
    <property type="entry name" value="TRYPSIN-RELATED"/>
    <property type="match status" value="1"/>
</dbReference>
<feature type="disulfide bond" evidence="15">
    <location>
        <begin position="338"/>
        <end position="354"/>
    </location>
</feature>
<gene>
    <name evidence="22" type="ORF">scyTo_0020530</name>
</gene>
<dbReference type="FunFam" id="2.40.10.10:FF:000003">
    <property type="entry name" value="Transmembrane serine protease 3"/>
    <property type="match status" value="1"/>
</dbReference>
<dbReference type="GO" id="GO:0033993">
    <property type="term" value="P:response to lipid"/>
    <property type="evidence" value="ECO:0007669"/>
    <property type="project" value="UniProtKB-ARBA"/>
</dbReference>
<keyword evidence="4" id="KW-0964">Secreted</keyword>
<dbReference type="InterPro" id="IPR009003">
    <property type="entry name" value="Peptidase_S1_PA"/>
</dbReference>
<keyword evidence="6 17" id="KW-0420">Kringle</keyword>
<dbReference type="InterPro" id="IPR018114">
    <property type="entry name" value="TRYPSIN_HIS"/>
</dbReference>
<dbReference type="InterPro" id="IPR038178">
    <property type="entry name" value="Kringle_sf"/>
</dbReference>
<evidence type="ECO:0000313" key="23">
    <source>
        <dbReference type="Proteomes" id="UP000288216"/>
    </source>
</evidence>
<feature type="disulfide bond" evidence="15">
    <location>
        <begin position="61"/>
        <end position="70"/>
    </location>
</feature>